<keyword evidence="1" id="KW-0378">Hydrolase</keyword>
<organism evidence="5 6">
    <name type="scientific">Eubacterium ventriosum ATCC 27560</name>
    <dbReference type="NCBI Taxonomy" id="411463"/>
    <lineage>
        <taxon>Bacteria</taxon>
        <taxon>Bacillati</taxon>
        <taxon>Bacillota</taxon>
        <taxon>Clostridia</taxon>
        <taxon>Eubacteriales</taxon>
        <taxon>Eubacteriaceae</taxon>
        <taxon>Eubacterium</taxon>
    </lineage>
</organism>
<dbReference type="Gene3D" id="3.40.50.1110">
    <property type="entry name" value="SGNH hydrolase"/>
    <property type="match status" value="1"/>
</dbReference>
<dbReference type="Pfam" id="PF00754">
    <property type="entry name" value="F5_F8_type_C"/>
    <property type="match status" value="1"/>
</dbReference>
<dbReference type="CAZy" id="CBM32">
    <property type="family name" value="Carbohydrate-Binding Module Family 32"/>
</dbReference>
<protein>
    <submittedName>
        <fullName evidence="5">F5/8 type C domain protein</fullName>
    </submittedName>
</protein>
<dbReference type="RefSeq" id="WP_005360680.1">
    <property type="nucleotide sequence ID" value="NZ_DS264270.1"/>
</dbReference>
<dbReference type="SUPFAM" id="SSF52266">
    <property type="entry name" value="SGNH hydrolase"/>
    <property type="match status" value="1"/>
</dbReference>
<dbReference type="InterPro" id="IPR013783">
    <property type="entry name" value="Ig-like_fold"/>
</dbReference>
<dbReference type="STRING" id="411463.EUBVEN_02760"/>
<reference evidence="5 6" key="2">
    <citation type="submission" date="2007-04" db="EMBL/GenBank/DDBJ databases">
        <title>Draft genome sequence of Eubacterium ventriosum (ATCC 27560).</title>
        <authorList>
            <person name="Sudarsanam P."/>
            <person name="Ley R."/>
            <person name="Guruge J."/>
            <person name="Turnbaugh P.J."/>
            <person name="Mahowald M."/>
            <person name="Liep D."/>
            <person name="Gordon J."/>
        </authorList>
    </citation>
    <scope>NUCLEOTIDE SEQUENCE [LARGE SCALE GENOMIC DNA]</scope>
    <source>
        <strain evidence="5 6">ATCC 27560</strain>
    </source>
</reference>
<feature type="region of interest" description="Disordered" evidence="2">
    <location>
        <begin position="453"/>
        <end position="534"/>
    </location>
</feature>
<dbReference type="Gene3D" id="2.60.120.260">
    <property type="entry name" value="Galactose-binding domain-like"/>
    <property type="match status" value="1"/>
</dbReference>
<gene>
    <name evidence="5" type="ORF">EUBVEN_02760</name>
</gene>
<evidence type="ECO:0000259" key="4">
    <source>
        <dbReference type="PROSITE" id="PS50853"/>
    </source>
</evidence>
<dbReference type="AlphaFoldDB" id="A5ZAL3"/>
<sequence length="652" mass="71845">MNVKLKKILAMILSVCLVFSGLTFFKGMETNAADKGDDTMNILFIGNSMTYYNTLCSVVEGLANHYGHKVKCTAATNGGYTLIRNAKADNVITAIQKGGYDKVIIQDIVGSFDADNHMEGVQTITEMIKQYSPDAKIYSYEPWPTKDSILGENSKLPYFTYYYIKAAKKYCNGVAPAGEAFYDMYKTEGKDYYCTDGKHPMPLGTFVSATSVFYTIFPEEAQKTFSGDDYTYVTNLIHKNIAYVGASNTEVYDNDELNKISQYSYTRAHQVNEVIEANTTYTSVAGEYVDADAEVNPDELEPITGSDVDRSIFEATENIAKGCSVVASSEKNDKAANVTDGKLGTRWESEWNVDPQWLYVDLGSVKNINKVGFSWEGAYAKRYYVQISNNATDWKTVAAVKATSAKTVQITLDKTYSARYVRMYGTRRGLDAYGYSMYEMGVWEAKEVPTTETTTTVDVTTEAPTTKAPTTVVPTTEAPTTEAPTTEAPTTAEATTEAPTTEAPTTTEPTTESPTTEAPTTAKPTTETPITEATTTTKNIQNASTEIGTETTVGPTVKITPAKVKVKKVARKAKGTKAKISLKKVKGATGYVVKISTSKKFKKKTTITKNVKLTTFTLKKLKKNKKYYIKVRAVRKTGKTKVYGLWSKPKRI</sequence>
<dbReference type="EMBL" id="AAVL02000038">
    <property type="protein sequence ID" value="EDM50114.1"/>
    <property type="molecule type" value="Genomic_DNA"/>
</dbReference>
<dbReference type="InterPro" id="IPR008979">
    <property type="entry name" value="Galactose-bd-like_sf"/>
</dbReference>
<dbReference type="InterPro" id="IPR003961">
    <property type="entry name" value="FN3_dom"/>
</dbReference>
<dbReference type="eggNOG" id="COG5498">
    <property type="taxonomic scope" value="Bacteria"/>
</dbReference>
<dbReference type="SUPFAM" id="SSF49265">
    <property type="entry name" value="Fibronectin type III"/>
    <property type="match status" value="1"/>
</dbReference>
<dbReference type="Proteomes" id="UP000006000">
    <property type="component" value="Unassembled WGS sequence"/>
</dbReference>
<keyword evidence="1" id="KW-0326">Glycosidase</keyword>
<dbReference type="PROSITE" id="PS50853">
    <property type="entry name" value="FN3"/>
    <property type="match status" value="1"/>
</dbReference>
<proteinExistence type="predicted"/>
<evidence type="ECO:0000313" key="6">
    <source>
        <dbReference type="Proteomes" id="UP000006000"/>
    </source>
</evidence>
<dbReference type="InterPro" id="IPR000421">
    <property type="entry name" value="FA58C"/>
</dbReference>
<evidence type="ECO:0000256" key="1">
    <source>
        <dbReference type="ARBA" id="ARBA00023295"/>
    </source>
</evidence>
<dbReference type="GO" id="GO:0016798">
    <property type="term" value="F:hydrolase activity, acting on glycosyl bonds"/>
    <property type="evidence" value="ECO:0007669"/>
    <property type="project" value="UniProtKB-KW"/>
</dbReference>
<dbReference type="OrthoDB" id="220114at2"/>
<dbReference type="CDD" id="cd00229">
    <property type="entry name" value="SGNH_hydrolase"/>
    <property type="match status" value="1"/>
</dbReference>
<feature type="domain" description="Fibronectin type-III" evidence="4">
    <location>
        <begin position="560"/>
        <end position="652"/>
    </location>
</feature>
<dbReference type="PROSITE" id="PS50022">
    <property type="entry name" value="FA58C_3"/>
    <property type="match status" value="1"/>
</dbReference>
<dbReference type="SUPFAM" id="SSF49785">
    <property type="entry name" value="Galactose-binding domain-like"/>
    <property type="match status" value="1"/>
</dbReference>
<dbReference type="HOGENOM" id="CLU_420201_0_0_9"/>
<dbReference type="eggNOG" id="COG2755">
    <property type="taxonomic scope" value="Bacteria"/>
</dbReference>
<feature type="domain" description="F5/8 type C" evidence="3">
    <location>
        <begin position="300"/>
        <end position="445"/>
    </location>
</feature>
<dbReference type="eggNOG" id="COG0744">
    <property type="taxonomic scope" value="Bacteria"/>
</dbReference>
<dbReference type="InterPro" id="IPR036116">
    <property type="entry name" value="FN3_sf"/>
</dbReference>
<evidence type="ECO:0000313" key="5">
    <source>
        <dbReference type="EMBL" id="EDM50114.1"/>
    </source>
</evidence>
<reference evidence="5 6" key="1">
    <citation type="submission" date="2007-03" db="EMBL/GenBank/DDBJ databases">
        <authorList>
            <person name="Fulton L."/>
            <person name="Clifton S."/>
            <person name="Fulton B."/>
            <person name="Xu J."/>
            <person name="Minx P."/>
            <person name="Pepin K.H."/>
            <person name="Johnson M."/>
            <person name="Thiruvilangam P."/>
            <person name="Bhonagiri V."/>
            <person name="Nash W.E."/>
            <person name="Mardis E.R."/>
            <person name="Wilson R.K."/>
        </authorList>
    </citation>
    <scope>NUCLEOTIDE SEQUENCE [LARGE SCALE GENOMIC DNA]</scope>
    <source>
        <strain evidence="5 6">ATCC 27560</strain>
    </source>
</reference>
<evidence type="ECO:0000259" key="3">
    <source>
        <dbReference type="PROSITE" id="PS50022"/>
    </source>
</evidence>
<dbReference type="Gene3D" id="2.60.40.10">
    <property type="entry name" value="Immunoglobulins"/>
    <property type="match status" value="1"/>
</dbReference>
<name>A5ZAL3_9FIRM</name>
<comment type="caution">
    <text evidence="5">The sequence shown here is derived from an EMBL/GenBank/DDBJ whole genome shotgun (WGS) entry which is preliminary data.</text>
</comment>
<accession>A5ZAL3</accession>
<evidence type="ECO:0000256" key="2">
    <source>
        <dbReference type="SAM" id="MobiDB-lite"/>
    </source>
</evidence>
<dbReference type="InterPro" id="IPR036514">
    <property type="entry name" value="SGNH_hydro_sf"/>
</dbReference>